<feature type="transmembrane region" description="Helical" evidence="10">
    <location>
        <begin position="355"/>
        <end position="378"/>
    </location>
</feature>
<keyword evidence="9" id="KW-0175">Coiled coil</keyword>
<evidence type="ECO:0000256" key="3">
    <source>
        <dbReference type="ARBA" id="ARBA00022553"/>
    </source>
</evidence>
<keyword evidence="4" id="KW-0808">Transferase</keyword>
<feature type="transmembrane region" description="Helical" evidence="10">
    <location>
        <begin position="384"/>
        <end position="404"/>
    </location>
</feature>
<dbReference type="SUPFAM" id="SSF55874">
    <property type="entry name" value="ATPase domain of HSP90 chaperone/DNA topoisomerase II/histidine kinase"/>
    <property type="match status" value="1"/>
</dbReference>
<feature type="transmembrane region" description="Helical" evidence="10">
    <location>
        <begin position="327"/>
        <end position="348"/>
    </location>
</feature>
<reference evidence="13 14" key="1">
    <citation type="submission" date="2021-03" db="EMBL/GenBank/DDBJ databases">
        <title>Antimicrobial resistance genes in bacteria isolated from Japanese honey, and their potential for conferring macrolide and lincosamide resistance in the American foulbrood pathogen Paenibacillus larvae.</title>
        <authorList>
            <person name="Okamoto M."/>
            <person name="Kumagai M."/>
            <person name="Kanamori H."/>
            <person name="Takamatsu D."/>
        </authorList>
    </citation>
    <scope>NUCLEOTIDE SEQUENCE [LARGE SCALE GENOMIC DNA]</scope>
    <source>
        <strain evidence="13 14">J6TS1</strain>
    </source>
</reference>
<organism evidence="13 14">
    <name type="scientific">Siminovitchia terrae</name>
    <name type="common">Bacillus terrae</name>
    <dbReference type="NCBI Taxonomy" id="1914933"/>
    <lineage>
        <taxon>Bacteria</taxon>
        <taxon>Bacillati</taxon>
        <taxon>Bacillota</taxon>
        <taxon>Bacilli</taxon>
        <taxon>Bacillales</taxon>
        <taxon>Bacillaceae</taxon>
        <taxon>Siminovitchia</taxon>
    </lineage>
</organism>
<evidence type="ECO:0000256" key="9">
    <source>
        <dbReference type="SAM" id="Coils"/>
    </source>
</evidence>
<evidence type="ECO:0000313" key="14">
    <source>
        <dbReference type="Proteomes" id="UP000680670"/>
    </source>
</evidence>
<dbReference type="SMART" id="SM00387">
    <property type="entry name" value="HATPase_c"/>
    <property type="match status" value="1"/>
</dbReference>
<dbReference type="PROSITE" id="PS50109">
    <property type="entry name" value="HIS_KIN"/>
    <property type="match status" value="1"/>
</dbReference>
<dbReference type="CDD" id="cd00075">
    <property type="entry name" value="HATPase"/>
    <property type="match status" value="1"/>
</dbReference>
<feature type="transmembrane region" description="Helical" evidence="10">
    <location>
        <begin position="203"/>
        <end position="226"/>
    </location>
</feature>
<keyword evidence="6 13" id="KW-0418">Kinase</keyword>
<keyword evidence="5" id="KW-0547">Nucleotide-binding</keyword>
<comment type="caution">
    <text evidence="13">The sequence shown here is derived from an EMBL/GenBank/DDBJ whole genome shotgun (WGS) entry which is preliminary data.</text>
</comment>
<dbReference type="Gene3D" id="1.10.287.130">
    <property type="match status" value="1"/>
</dbReference>
<dbReference type="PRINTS" id="PR00344">
    <property type="entry name" value="BCTRLSENSOR"/>
</dbReference>
<accession>A0ABQ4KWM0</accession>
<evidence type="ECO:0000256" key="8">
    <source>
        <dbReference type="ARBA" id="ARBA00023012"/>
    </source>
</evidence>
<evidence type="ECO:0000256" key="11">
    <source>
        <dbReference type="SAM" id="SignalP"/>
    </source>
</evidence>
<comment type="catalytic activity">
    <reaction evidence="1">
        <text>ATP + protein L-histidine = ADP + protein N-phospho-L-histidine.</text>
        <dbReference type="EC" id="2.7.13.3"/>
    </reaction>
</comment>
<dbReference type="EC" id="2.7.13.3" evidence="2"/>
<evidence type="ECO:0000256" key="6">
    <source>
        <dbReference type="ARBA" id="ARBA00022777"/>
    </source>
</evidence>
<dbReference type="InterPro" id="IPR011623">
    <property type="entry name" value="7TMR_DISM_rcpt_extracell_dom1"/>
</dbReference>
<keyword evidence="10" id="KW-0472">Membrane</keyword>
<keyword evidence="14" id="KW-1185">Reference proteome</keyword>
<dbReference type="PANTHER" id="PTHR43711:SF1">
    <property type="entry name" value="HISTIDINE KINASE 1"/>
    <property type="match status" value="1"/>
</dbReference>
<dbReference type="Pfam" id="PF00512">
    <property type="entry name" value="HisKA"/>
    <property type="match status" value="1"/>
</dbReference>
<dbReference type="Pfam" id="PF07695">
    <property type="entry name" value="7TMR-DISM_7TM"/>
    <property type="match status" value="1"/>
</dbReference>
<dbReference type="SUPFAM" id="SSF49785">
    <property type="entry name" value="Galactose-binding domain-like"/>
    <property type="match status" value="1"/>
</dbReference>
<dbReference type="InterPro" id="IPR003661">
    <property type="entry name" value="HisK_dim/P_dom"/>
</dbReference>
<dbReference type="InterPro" id="IPR036890">
    <property type="entry name" value="HATPase_C_sf"/>
</dbReference>
<dbReference type="InterPro" id="IPR050736">
    <property type="entry name" value="Sensor_HK_Regulatory"/>
</dbReference>
<dbReference type="CDD" id="cd00082">
    <property type="entry name" value="HisKA"/>
    <property type="match status" value="1"/>
</dbReference>
<proteinExistence type="predicted"/>
<keyword evidence="3" id="KW-0597">Phosphoprotein</keyword>
<dbReference type="InterPro" id="IPR004358">
    <property type="entry name" value="Sig_transdc_His_kin-like_C"/>
</dbReference>
<feature type="transmembrane region" description="Helical" evidence="10">
    <location>
        <begin position="233"/>
        <end position="258"/>
    </location>
</feature>
<evidence type="ECO:0000259" key="12">
    <source>
        <dbReference type="PROSITE" id="PS50109"/>
    </source>
</evidence>
<evidence type="ECO:0000256" key="10">
    <source>
        <dbReference type="SAM" id="Phobius"/>
    </source>
</evidence>
<keyword evidence="10" id="KW-0812">Transmembrane</keyword>
<dbReference type="EMBL" id="BORJ01000003">
    <property type="protein sequence ID" value="GIN95692.1"/>
    <property type="molecule type" value="Genomic_DNA"/>
</dbReference>
<keyword evidence="7" id="KW-0067">ATP-binding</keyword>
<gene>
    <name evidence="13" type="ORF">J6TS1_15620</name>
</gene>
<dbReference type="InterPro" id="IPR003594">
    <property type="entry name" value="HATPase_dom"/>
</dbReference>
<evidence type="ECO:0000256" key="5">
    <source>
        <dbReference type="ARBA" id="ARBA00022741"/>
    </source>
</evidence>
<evidence type="ECO:0000256" key="2">
    <source>
        <dbReference type="ARBA" id="ARBA00012438"/>
    </source>
</evidence>
<dbReference type="InterPro" id="IPR008979">
    <property type="entry name" value="Galactose-bd-like_sf"/>
</dbReference>
<dbReference type="Proteomes" id="UP000680670">
    <property type="component" value="Unassembled WGS sequence"/>
</dbReference>
<dbReference type="Pfam" id="PF02518">
    <property type="entry name" value="HATPase_c"/>
    <property type="match status" value="1"/>
</dbReference>
<sequence length="689" mass="79639">MFVMKIKQTILFCAITFLLAACSAKEERDDTQQGLYIMNHFSKIDTENLNGDWEFYWHELLSPDDFKRGDQPSPHLMKVPNPWSSYELDGERLPQQGYATYRLQMEFPQSEVGTAKALYIPEVSSAYKLWIDGEPKAVNGKVGKSTGLMNPQNIPRTIQFQVYDQKIELVMQVSNFYQWKAGIVDSILIGEPEVIAQYREKKLLFRSMIVMCLVVMGLYHVALFGLRRSELPLIFFGLVCLFVSIRAVRLDGILAFYTLPFLSWDWGKKLEYLGASLGILFFVLYTYTQFPKDMSWKIRNIIVATLASYGLFVILTPAIVFTNTMKLLQLLIVVILIYLIYVDMRALIKKRESSLLNAIANLLFFLAIMNDVLFYNHLIKTTELASVGLFFFLFTQSIIISRHYSKSFKHTEKLSRDLAKLNASLEQQVHERTIELRQMNRDLQTANQKLNEAHQSRSKWIRNIYHEIATPLTTIRAYTKGILDGVINSDRKFIQLVHEQSLYLSRMLNDLHDMTEIENREIAFNRKKVNVREYLRKIYDKYKIDIEKQGILFLYEESISEDDDLFVLIDKHRIEQVIVNFLKNAQKFIEHDGVIKLAVTKDESQQLVIKVKDNGAGINENEINLVFERFFRSRRHDDVENGSGLGLAIAKEIIDYHGGTIGATSKEGEGSCFYFKLPIVSTVSKTHGK</sequence>
<keyword evidence="10" id="KW-1133">Transmembrane helix</keyword>
<feature type="coiled-coil region" evidence="9">
    <location>
        <begin position="411"/>
        <end position="456"/>
    </location>
</feature>
<evidence type="ECO:0000256" key="4">
    <source>
        <dbReference type="ARBA" id="ARBA00022679"/>
    </source>
</evidence>
<dbReference type="InterPro" id="IPR036097">
    <property type="entry name" value="HisK_dim/P_sf"/>
</dbReference>
<dbReference type="Gene3D" id="2.60.120.260">
    <property type="entry name" value="Galactose-binding domain-like"/>
    <property type="match status" value="1"/>
</dbReference>
<feature type="domain" description="Histidine kinase" evidence="12">
    <location>
        <begin position="463"/>
        <end position="681"/>
    </location>
</feature>
<dbReference type="PROSITE" id="PS51257">
    <property type="entry name" value="PROKAR_LIPOPROTEIN"/>
    <property type="match status" value="1"/>
</dbReference>
<feature type="transmembrane region" description="Helical" evidence="10">
    <location>
        <begin position="270"/>
        <end position="288"/>
    </location>
</feature>
<feature type="signal peptide" evidence="11">
    <location>
        <begin position="1"/>
        <end position="20"/>
    </location>
</feature>
<dbReference type="Gene3D" id="3.30.565.10">
    <property type="entry name" value="Histidine kinase-like ATPase, C-terminal domain"/>
    <property type="match status" value="1"/>
</dbReference>
<evidence type="ECO:0000313" key="13">
    <source>
        <dbReference type="EMBL" id="GIN95692.1"/>
    </source>
</evidence>
<dbReference type="GO" id="GO:0016301">
    <property type="term" value="F:kinase activity"/>
    <property type="evidence" value="ECO:0007669"/>
    <property type="project" value="UniProtKB-KW"/>
</dbReference>
<evidence type="ECO:0000256" key="1">
    <source>
        <dbReference type="ARBA" id="ARBA00000085"/>
    </source>
</evidence>
<keyword evidence="13" id="KW-0282">Flagellum</keyword>
<keyword evidence="8" id="KW-0902">Two-component regulatory system</keyword>
<protein>
    <recommendedName>
        <fullName evidence="2">histidine kinase</fullName>
        <ecNumber evidence="2">2.7.13.3</ecNumber>
    </recommendedName>
</protein>
<keyword evidence="13" id="KW-0966">Cell projection</keyword>
<keyword evidence="13" id="KW-0969">Cilium</keyword>
<dbReference type="PANTHER" id="PTHR43711">
    <property type="entry name" value="TWO-COMPONENT HISTIDINE KINASE"/>
    <property type="match status" value="1"/>
</dbReference>
<name>A0ABQ4KWM0_SIMTE</name>
<evidence type="ECO:0000256" key="7">
    <source>
        <dbReference type="ARBA" id="ARBA00022840"/>
    </source>
</evidence>
<dbReference type="InterPro" id="IPR005467">
    <property type="entry name" value="His_kinase_dom"/>
</dbReference>
<feature type="transmembrane region" description="Helical" evidence="10">
    <location>
        <begin position="300"/>
        <end position="321"/>
    </location>
</feature>
<keyword evidence="11" id="KW-0732">Signal</keyword>
<feature type="chain" id="PRO_5046691244" description="histidine kinase" evidence="11">
    <location>
        <begin position="21"/>
        <end position="689"/>
    </location>
</feature>
<dbReference type="SMART" id="SM00388">
    <property type="entry name" value="HisKA"/>
    <property type="match status" value="1"/>
</dbReference>
<dbReference type="SUPFAM" id="SSF47384">
    <property type="entry name" value="Homodimeric domain of signal transducing histidine kinase"/>
    <property type="match status" value="1"/>
</dbReference>